<dbReference type="EMBL" id="QWDC01000001">
    <property type="protein sequence ID" value="RFZ94214.1"/>
    <property type="molecule type" value="Genomic_DNA"/>
</dbReference>
<accession>A0A372NWB4</accession>
<dbReference type="Proteomes" id="UP000264217">
    <property type="component" value="Unassembled WGS sequence"/>
</dbReference>
<feature type="signal peptide" evidence="1">
    <location>
        <begin position="1"/>
        <end position="35"/>
    </location>
</feature>
<evidence type="ECO:0000256" key="1">
    <source>
        <dbReference type="SAM" id="SignalP"/>
    </source>
</evidence>
<gene>
    <name evidence="3" type="ORF">D0C36_01255</name>
</gene>
<reference evidence="3 4" key="1">
    <citation type="submission" date="2018-08" db="EMBL/GenBank/DDBJ databases">
        <title>Mucilaginibacter sp. MYSH2.</title>
        <authorList>
            <person name="Seo T."/>
        </authorList>
    </citation>
    <scope>NUCLEOTIDE SEQUENCE [LARGE SCALE GENOMIC DNA]</scope>
    <source>
        <strain evidence="3 4">MYSH2</strain>
    </source>
</reference>
<dbReference type="InterPro" id="IPR025665">
    <property type="entry name" value="Beta-barrel_OMP_2"/>
</dbReference>
<organism evidence="3 4">
    <name type="scientific">Mucilaginibacter conchicola</name>
    <dbReference type="NCBI Taxonomy" id="2303333"/>
    <lineage>
        <taxon>Bacteria</taxon>
        <taxon>Pseudomonadati</taxon>
        <taxon>Bacteroidota</taxon>
        <taxon>Sphingobacteriia</taxon>
        <taxon>Sphingobacteriales</taxon>
        <taxon>Sphingobacteriaceae</taxon>
        <taxon>Mucilaginibacter</taxon>
    </lineage>
</organism>
<name>A0A372NWB4_9SPHI</name>
<dbReference type="InterPro" id="IPR011250">
    <property type="entry name" value="OMP/PagP_B-barrel"/>
</dbReference>
<feature type="domain" description="Outer membrane protein beta-barrel" evidence="2">
    <location>
        <begin position="34"/>
        <end position="191"/>
    </location>
</feature>
<comment type="caution">
    <text evidence="3">The sequence shown here is derived from an EMBL/GenBank/DDBJ whole genome shotgun (WGS) entry which is preliminary data.</text>
</comment>
<dbReference type="Gene3D" id="2.40.160.20">
    <property type="match status" value="1"/>
</dbReference>
<protein>
    <submittedName>
        <fullName evidence="3">PorT family protein</fullName>
    </submittedName>
</protein>
<evidence type="ECO:0000259" key="2">
    <source>
        <dbReference type="Pfam" id="PF13568"/>
    </source>
</evidence>
<evidence type="ECO:0000313" key="3">
    <source>
        <dbReference type="EMBL" id="RFZ94214.1"/>
    </source>
</evidence>
<evidence type="ECO:0000313" key="4">
    <source>
        <dbReference type="Proteomes" id="UP000264217"/>
    </source>
</evidence>
<keyword evidence="1" id="KW-0732">Signal</keyword>
<dbReference type="AlphaFoldDB" id="A0A372NWB4"/>
<sequence>MRFKGLHLHPKFYHSMKKILLSAAALFCLSTAAFSQTKGTNVVSVQVGLNLANVTASGISNNDYKAGFNAGLNLDHYFSDSWSLKIGALYDQKGWGKGYFESTTTDFKLDYITVPVLANWHFGRTKNWYLNFGPYVSFLTSAKTSIGSNDVKDFFNTTDAGIDLGIGIKLPVSETTKFFIELSGQGGIANINKDATGATIRNQVSSINVGINF</sequence>
<proteinExistence type="predicted"/>
<dbReference type="Pfam" id="PF13568">
    <property type="entry name" value="OMP_b-brl_2"/>
    <property type="match status" value="1"/>
</dbReference>
<keyword evidence="4" id="KW-1185">Reference proteome</keyword>
<feature type="chain" id="PRO_5016779807" evidence="1">
    <location>
        <begin position="36"/>
        <end position="213"/>
    </location>
</feature>
<dbReference type="SUPFAM" id="SSF56925">
    <property type="entry name" value="OMPA-like"/>
    <property type="match status" value="1"/>
</dbReference>